<evidence type="ECO:0000256" key="3">
    <source>
        <dbReference type="ARBA" id="ARBA00005046"/>
    </source>
</evidence>
<dbReference type="EMBL" id="CP073910">
    <property type="protein sequence ID" value="QUT03950.1"/>
    <property type="molecule type" value="Genomic_DNA"/>
</dbReference>
<dbReference type="Gene3D" id="2.40.340.10">
    <property type="entry name" value="MoeA, C-terminal, domain IV"/>
    <property type="match status" value="1"/>
</dbReference>
<dbReference type="PANTHER" id="PTHR10192">
    <property type="entry name" value="MOLYBDOPTERIN BIOSYNTHESIS PROTEIN"/>
    <property type="match status" value="1"/>
</dbReference>
<dbReference type="GO" id="GO:0006777">
    <property type="term" value="P:Mo-molybdopterin cofactor biosynthetic process"/>
    <property type="evidence" value="ECO:0007669"/>
    <property type="project" value="UniProtKB-UniRule"/>
</dbReference>
<name>A0A975K2Y0_9SPHN</name>
<keyword evidence="8 11" id="KW-0460">Magnesium</keyword>
<comment type="similarity">
    <text evidence="4 11">Belongs to the MoeA family.</text>
</comment>
<evidence type="ECO:0000259" key="12">
    <source>
        <dbReference type="SMART" id="SM00852"/>
    </source>
</evidence>
<organism evidence="13 14">
    <name type="scientific">Sphingobium phenoxybenzoativorans</name>
    <dbReference type="NCBI Taxonomy" id="1592790"/>
    <lineage>
        <taxon>Bacteria</taxon>
        <taxon>Pseudomonadati</taxon>
        <taxon>Pseudomonadota</taxon>
        <taxon>Alphaproteobacteria</taxon>
        <taxon>Sphingomonadales</taxon>
        <taxon>Sphingomonadaceae</taxon>
        <taxon>Sphingobium</taxon>
    </lineage>
</organism>
<evidence type="ECO:0000313" key="13">
    <source>
        <dbReference type="EMBL" id="QUT03950.1"/>
    </source>
</evidence>
<keyword evidence="7 11" id="KW-0479">Metal-binding</keyword>
<dbReference type="Pfam" id="PF03453">
    <property type="entry name" value="MoeA_N"/>
    <property type="match status" value="1"/>
</dbReference>
<evidence type="ECO:0000313" key="14">
    <source>
        <dbReference type="Proteomes" id="UP000681425"/>
    </source>
</evidence>
<dbReference type="InterPro" id="IPR005111">
    <property type="entry name" value="MoeA_C_domain_IV"/>
</dbReference>
<keyword evidence="9 11" id="KW-0501">Molybdenum cofactor biosynthesis</keyword>
<dbReference type="SUPFAM" id="SSF53218">
    <property type="entry name" value="Molybdenum cofactor biosynthesis proteins"/>
    <property type="match status" value="1"/>
</dbReference>
<feature type="domain" description="MoaB/Mog" evidence="12">
    <location>
        <begin position="176"/>
        <end position="313"/>
    </location>
</feature>
<evidence type="ECO:0000256" key="6">
    <source>
        <dbReference type="ARBA" id="ARBA00022679"/>
    </source>
</evidence>
<dbReference type="InterPro" id="IPR036425">
    <property type="entry name" value="MoaB/Mog-like_dom_sf"/>
</dbReference>
<dbReference type="Pfam" id="PF00994">
    <property type="entry name" value="MoCF_biosynth"/>
    <property type="match status" value="1"/>
</dbReference>
<dbReference type="PANTHER" id="PTHR10192:SF5">
    <property type="entry name" value="GEPHYRIN"/>
    <property type="match status" value="1"/>
</dbReference>
<dbReference type="GO" id="GO:0046872">
    <property type="term" value="F:metal ion binding"/>
    <property type="evidence" value="ECO:0007669"/>
    <property type="project" value="UniProtKB-UniRule"/>
</dbReference>
<dbReference type="Pfam" id="PF03454">
    <property type="entry name" value="MoeA_C"/>
    <property type="match status" value="1"/>
</dbReference>
<dbReference type="Gene3D" id="3.90.105.10">
    <property type="entry name" value="Molybdopterin biosynthesis moea protein, domain 2"/>
    <property type="match status" value="1"/>
</dbReference>
<dbReference type="InterPro" id="IPR038987">
    <property type="entry name" value="MoeA-like"/>
</dbReference>
<evidence type="ECO:0000256" key="5">
    <source>
        <dbReference type="ARBA" id="ARBA00022505"/>
    </source>
</evidence>
<dbReference type="CDD" id="cd00887">
    <property type="entry name" value="MoeA"/>
    <property type="match status" value="1"/>
</dbReference>
<dbReference type="SUPFAM" id="SSF63867">
    <property type="entry name" value="MoeA C-terminal domain-like"/>
    <property type="match status" value="1"/>
</dbReference>
<evidence type="ECO:0000256" key="2">
    <source>
        <dbReference type="ARBA" id="ARBA00002901"/>
    </source>
</evidence>
<comment type="cofactor">
    <cofactor evidence="1 11">
        <name>Mg(2+)</name>
        <dbReference type="ChEBI" id="CHEBI:18420"/>
    </cofactor>
</comment>
<reference evidence="13" key="1">
    <citation type="submission" date="2021-04" db="EMBL/GenBank/DDBJ databases">
        <title>Isolation of p-tert-butylphenol degrading bacteria Sphingobium phenoxybenzoativorans Tas13 from active sludge.</title>
        <authorList>
            <person name="Li Y."/>
        </authorList>
    </citation>
    <scope>NUCLEOTIDE SEQUENCE</scope>
    <source>
        <strain evidence="13">Tas13</strain>
    </source>
</reference>
<protein>
    <recommendedName>
        <fullName evidence="11">Molybdopterin molybdenumtransferase</fullName>
        <ecNumber evidence="11">2.10.1.1</ecNumber>
    </recommendedName>
</protein>
<keyword evidence="6 11" id="KW-0808">Transferase</keyword>
<dbReference type="Gene3D" id="2.170.190.11">
    <property type="entry name" value="Molybdopterin biosynthesis moea protein, domain 3"/>
    <property type="match status" value="1"/>
</dbReference>
<comment type="pathway">
    <text evidence="3 11">Cofactor biosynthesis; molybdopterin biosynthesis.</text>
</comment>
<keyword evidence="5 11" id="KW-0500">Molybdenum</keyword>
<dbReference type="InterPro" id="IPR001453">
    <property type="entry name" value="MoaB/Mog_dom"/>
</dbReference>
<comment type="catalytic activity">
    <reaction evidence="10">
        <text>adenylyl-molybdopterin + molybdate = Mo-molybdopterin + AMP + H(+)</text>
        <dbReference type="Rhea" id="RHEA:35047"/>
        <dbReference type="ChEBI" id="CHEBI:15378"/>
        <dbReference type="ChEBI" id="CHEBI:36264"/>
        <dbReference type="ChEBI" id="CHEBI:62727"/>
        <dbReference type="ChEBI" id="CHEBI:71302"/>
        <dbReference type="ChEBI" id="CHEBI:456215"/>
        <dbReference type="EC" id="2.10.1.1"/>
    </reaction>
</comment>
<keyword evidence="14" id="KW-1185">Reference proteome</keyword>
<dbReference type="InterPro" id="IPR036135">
    <property type="entry name" value="MoeA_linker/N_sf"/>
</dbReference>
<accession>A0A975K2Y0</accession>
<evidence type="ECO:0000256" key="9">
    <source>
        <dbReference type="ARBA" id="ARBA00023150"/>
    </source>
</evidence>
<dbReference type="NCBIfam" id="NF045515">
    <property type="entry name" value="Glp_gephyrin"/>
    <property type="match status" value="1"/>
</dbReference>
<evidence type="ECO:0000256" key="4">
    <source>
        <dbReference type="ARBA" id="ARBA00010763"/>
    </source>
</evidence>
<gene>
    <name evidence="13" type="ORF">KFK14_12400</name>
</gene>
<dbReference type="InterPro" id="IPR005110">
    <property type="entry name" value="MoeA_linker/N"/>
</dbReference>
<dbReference type="Gene3D" id="3.40.980.10">
    <property type="entry name" value="MoaB/Mog-like domain"/>
    <property type="match status" value="1"/>
</dbReference>
<dbReference type="FunFam" id="3.40.980.10:FF:000004">
    <property type="entry name" value="Molybdopterin molybdenumtransferase"/>
    <property type="match status" value="1"/>
</dbReference>
<dbReference type="SMART" id="SM00852">
    <property type="entry name" value="MoCF_biosynth"/>
    <property type="match status" value="1"/>
</dbReference>
<evidence type="ECO:0000256" key="8">
    <source>
        <dbReference type="ARBA" id="ARBA00022842"/>
    </source>
</evidence>
<sequence>MSLLPVTEAQRRLLDAAPPLGGETTPLDQCIGRWLTGDVLARRDQPWADLSAMDGYAIRHSDLPGPWQVAGESAAGDASLAPLSSGQAMRIFTGAPLPSGADMVVMQEDVTRTGDVMRLAPGVTPRAGAHVRRARSDFAIGDTLIEGGTRLNPAHIALAAIGGYGALPVGRKPRIAIISTGSELVEPGEDAPPGRLPASNAVMLGAMLSAFPCEVEQVGIISDSLDILTHAFIRAKSADIIVTTGGASVGDHDLVRPALEAAGGAIDFWKIAMRPGKPLISGKLDSALVIGLPGNPVSAFATATLFLLPVIRKLAGSISPLPVPLMTPLGEAMDANASQRDAYLRATLTDGSVAVSGEQDSAMLQSLARANCFIIRPAGVPAAHAGTLVPVITF</sequence>
<evidence type="ECO:0000256" key="1">
    <source>
        <dbReference type="ARBA" id="ARBA00001946"/>
    </source>
</evidence>
<dbReference type="Proteomes" id="UP000681425">
    <property type="component" value="Chromosome"/>
</dbReference>
<evidence type="ECO:0000256" key="10">
    <source>
        <dbReference type="ARBA" id="ARBA00047317"/>
    </source>
</evidence>
<dbReference type="GO" id="GO:0005829">
    <property type="term" value="C:cytosol"/>
    <property type="evidence" value="ECO:0007669"/>
    <property type="project" value="TreeGrafter"/>
</dbReference>
<dbReference type="RefSeq" id="WP_212607854.1">
    <property type="nucleotide sequence ID" value="NZ_CP073910.1"/>
</dbReference>
<comment type="function">
    <text evidence="2 11">Catalyzes the insertion of molybdate into adenylated molybdopterin with the concomitant release of AMP.</text>
</comment>
<dbReference type="GO" id="GO:0061599">
    <property type="term" value="F:molybdopterin molybdotransferase activity"/>
    <property type="evidence" value="ECO:0007669"/>
    <property type="project" value="UniProtKB-UniRule"/>
</dbReference>
<evidence type="ECO:0000256" key="11">
    <source>
        <dbReference type="RuleBase" id="RU365090"/>
    </source>
</evidence>
<proteinExistence type="inferred from homology"/>
<dbReference type="EC" id="2.10.1.1" evidence="11"/>
<dbReference type="InterPro" id="IPR036688">
    <property type="entry name" value="MoeA_C_domain_IV_sf"/>
</dbReference>
<dbReference type="AlphaFoldDB" id="A0A975K2Y0"/>
<dbReference type="KEGG" id="spph:KFK14_12400"/>
<dbReference type="SUPFAM" id="SSF63882">
    <property type="entry name" value="MoeA N-terminal region -like"/>
    <property type="match status" value="1"/>
</dbReference>
<evidence type="ECO:0000256" key="7">
    <source>
        <dbReference type="ARBA" id="ARBA00022723"/>
    </source>
</evidence>